<evidence type="ECO:0000313" key="2">
    <source>
        <dbReference type="Proteomes" id="UP001204486"/>
    </source>
</evidence>
<dbReference type="RefSeq" id="WP_254974659.1">
    <property type="nucleotide sequence ID" value="NZ_JANDWK010000037.1"/>
</dbReference>
<dbReference type="AlphaFoldDB" id="A0AAW5IWG4"/>
<sequence length="404" mass="43961">MSLTEQVPATCTTDGYKKYKCAACNEESTESLNALGHSFGEWQETTGGHMRTCSHDASHIQYNMDATGVNALEITLTGGAKLTYPHTINPVVTFNDIDVAINFDTDKTSLVNKADITAYNQVWSHNKNIYAKNEDKTYSHACDVADCTFKYNDLFVKNAGQYYVAENKDGVIKVADMTLNDSEGYDCEAAITVSNVSYARDMSNYQWGTLCLPFAINPSDYAEFCSFYQLSGVDNEKQEIVLSKIDITTIASGTPVLVRRNTAVKGISISATAAAMANSILSGSTAGEFTMVGTLKTSYALADNAYIINNDKFWNVGDLISNEKATTVKVGAFHSYLVANTPSAQARMLSLSIGDDDTTAIDVLNAADEGEAEIYDLNGHRLPDLQKGVNIVKRGNKTTKVIIR</sequence>
<accession>A0AAW5IWG4</accession>
<dbReference type="Proteomes" id="UP001204486">
    <property type="component" value="Unassembled WGS sequence"/>
</dbReference>
<evidence type="ECO:0000313" key="1">
    <source>
        <dbReference type="EMBL" id="MCP9600749.1"/>
    </source>
</evidence>
<dbReference type="EMBL" id="JANDWN010000038">
    <property type="protein sequence ID" value="MCP9600749.1"/>
    <property type="molecule type" value="Genomic_DNA"/>
</dbReference>
<reference evidence="1" key="1">
    <citation type="submission" date="2022-07" db="EMBL/GenBank/DDBJ databases">
        <title>Prevotella copri.</title>
        <authorList>
            <person name="Yang C."/>
        </authorList>
    </citation>
    <scope>NUCLEOTIDE SEQUENCE</scope>
    <source>
        <strain evidence="1">HF1476</strain>
    </source>
</reference>
<organism evidence="1 2">
    <name type="scientific">Segatella copri</name>
    <dbReference type="NCBI Taxonomy" id="165179"/>
    <lineage>
        <taxon>Bacteria</taxon>
        <taxon>Pseudomonadati</taxon>
        <taxon>Bacteroidota</taxon>
        <taxon>Bacteroidia</taxon>
        <taxon>Bacteroidales</taxon>
        <taxon>Prevotellaceae</taxon>
        <taxon>Segatella</taxon>
    </lineage>
</organism>
<name>A0AAW5IWG4_9BACT</name>
<gene>
    <name evidence="1" type="ORF">NNC55_12415</name>
</gene>
<protein>
    <submittedName>
        <fullName evidence="1">Uncharacterized protein</fullName>
    </submittedName>
</protein>
<comment type="caution">
    <text evidence="1">The sequence shown here is derived from an EMBL/GenBank/DDBJ whole genome shotgun (WGS) entry which is preliminary data.</text>
</comment>
<proteinExistence type="predicted"/>